<evidence type="ECO:0000259" key="6">
    <source>
        <dbReference type="PROSITE" id="PS50048"/>
    </source>
</evidence>
<dbReference type="PANTHER" id="PTHR37534:SF11">
    <property type="entry name" value="ZN(II)2CYS6 TRANSCRIPTION FACTOR (EUROFUNG)"/>
    <property type="match status" value="1"/>
</dbReference>
<comment type="subcellular location">
    <subcellularLocation>
        <location evidence="1">Nucleus</location>
    </subcellularLocation>
</comment>
<sequence length="504" mass="57157">MRCRSLNRGPTAAVRQPIPVYTMSKYRVRFASKRTLPFSHDLQAPVCALSLNTSKSRSSGRGQRSRSGCRECRQRRVKCDETFPVCKRCQRRGSVCQPVPPTSQWLLETPWLGDHCRASVSPVLDINGSVNPHLIRYWLERMSRIMTLDPDNNCMSFPILRYFSVSPSLIYVIQCVSAAHEQYFQQQKMATSLEQRGKALSSLRAELETQTVPLAYSLLTLLMLGMSSSWITPSPSDYGREHLIAARAVANLVLEQAASQDEELTHLTMGFHVYWDMACSFCLDPLDQPTSQRSSLAKYVKAMRHKFHNITAHSMDLYFMLGQLGRYCRLLVEGGGRDLAYEALAEQNLLDYESAESERPAKLLTVAFRKHGLLLLYRFSGRTRDSNTLPVDAGPVAQIEAELTIRGLALDILDLLQKTETDSPYLNLHTIPVLNAGAELTSLDTEERKLVREQLTAIYSTNRLVPTLWVIDLLEELWATNDAGVTKITWLELMIRKNWRLRIG</sequence>
<dbReference type="GO" id="GO:0008270">
    <property type="term" value="F:zinc ion binding"/>
    <property type="evidence" value="ECO:0007669"/>
    <property type="project" value="InterPro"/>
</dbReference>
<dbReference type="PANTHER" id="PTHR37534">
    <property type="entry name" value="TRANSCRIPTIONAL ACTIVATOR PROTEIN UGA3"/>
    <property type="match status" value="1"/>
</dbReference>
<dbReference type="Pfam" id="PF11951">
    <property type="entry name" value="Fungal_trans_2"/>
    <property type="match status" value="1"/>
</dbReference>
<dbReference type="GO" id="GO:0005634">
    <property type="term" value="C:nucleus"/>
    <property type="evidence" value="ECO:0007669"/>
    <property type="project" value="UniProtKB-SubCell"/>
</dbReference>
<evidence type="ECO:0000313" key="8">
    <source>
        <dbReference type="Proteomes" id="UP000054771"/>
    </source>
</evidence>
<feature type="domain" description="Zn(2)-C6 fungal-type" evidence="6">
    <location>
        <begin position="68"/>
        <end position="96"/>
    </location>
</feature>
<dbReference type="PROSITE" id="PS00463">
    <property type="entry name" value="ZN2_CY6_FUNGAL_1"/>
    <property type="match status" value="1"/>
</dbReference>
<dbReference type="STRING" id="454130.A0A0U5GUP5"/>
<dbReference type="Proteomes" id="UP000054771">
    <property type="component" value="Unassembled WGS sequence"/>
</dbReference>
<dbReference type="GO" id="GO:0000981">
    <property type="term" value="F:DNA-binding transcription factor activity, RNA polymerase II-specific"/>
    <property type="evidence" value="ECO:0007669"/>
    <property type="project" value="InterPro"/>
</dbReference>
<dbReference type="OMA" id="DMACSFC"/>
<dbReference type="CDD" id="cd00067">
    <property type="entry name" value="GAL4"/>
    <property type="match status" value="1"/>
</dbReference>
<evidence type="ECO:0000256" key="5">
    <source>
        <dbReference type="ARBA" id="ARBA00023242"/>
    </source>
</evidence>
<gene>
    <name evidence="7" type="ORF">ASPCAL08561</name>
</gene>
<evidence type="ECO:0000256" key="2">
    <source>
        <dbReference type="ARBA" id="ARBA00023015"/>
    </source>
</evidence>
<dbReference type="AlphaFoldDB" id="A0A0U5GUP5"/>
<name>A0A0U5GUP5_ASPCI</name>
<dbReference type="PROSITE" id="PS50048">
    <property type="entry name" value="ZN2_CY6_FUNGAL_2"/>
    <property type="match status" value="1"/>
</dbReference>
<keyword evidence="2" id="KW-0805">Transcription regulation</keyword>
<proteinExistence type="predicted"/>
<dbReference type="EMBL" id="CDMC01000006">
    <property type="protein sequence ID" value="CEN61916.1"/>
    <property type="molecule type" value="Genomic_DNA"/>
</dbReference>
<keyword evidence="5" id="KW-0539">Nucleus</keyword>
<evidence type="ECO:0000313" key="7">
    <source>
        <dbReference type="EMBL" id="CEN61916.1"/>
    </source>
</evidence>
<dbReference type="InterPro" id="IPR001138">
    <property type="entry name" value="Zn2Cys6_DnaBD"/>
</dbReference>
<accession>A0A0U5GUP5</accession>
<reference evidence="8" key="1">
    <citation type="journal article" date="2016" name="Genome Announc.">
        <title>Draft genome sequences of fungus Aspergillus calidoustus.</title>
        <authorList>
            <person name="Horn F."/>
            <person name="Linde J."/>
            <person name="Mattern D.J."/>
            <person name="Walther G."/>
            <person name="Guthke R."/>
            <person name="Scherlach K."/>
            <person name="Martin K."/>
            <person name="Brakhage A.A."/>
            <person name="Petzke L."/>
            <person name="Valiante V."/>
        </authorList>
    </citation>
    <scope>NUCLEOTIDE SEQUENCE [LARGE SCALE GENOMIC DNA]</scope>
    <source>
        <strain evidence="8">SF006504</strain>
    </source>
</reference>
<dbReference type="InterPro" id="IPR036864">
    <property type="entry name" value="Zn2-C6_fun-type_DNA-bd_sf"/>
</dbReference>
<dbReference type="Pfam" id="PF00172">
    <property type="entry name" value="Zn_clus"/>
    <property type="match status" value="1"/>
</dbReference>
<organism evidence="7 8">
    <name type="scientific">Aspergillus calidoustus</name>
    <dbReference type="NCBI Taxonomy" id="454130"/>
    <lineage>
        <taxon>Eukaryota</taxon>
        <taxon>Fungi</taxon>
        <taxon>Dikarya</taxon>
        <taxon>Ascomycota</taxon>
        <taxon>Pezizomycotina</taxon>
        <taxon>Eurotiomycetes</taxon>
        <taxon>Eurotiomycetidae</taxon>
        <taxon>Eurotiales</taxon>
        <taxon>Aspergillaceae</taxon>
        <taxon>Aspergillus</taxon>
        <taxon>Aspergillus subgen. Nidulantes</taxon>
    </lineage>
</organism>
<dbReference type="Gene3D" id="4.10.240.10">
    <property type="entry name" value="Zn(2)-C6 fungal-type DNA-binding domain"/>
    <property type="match status" value="1"/>
</dbReference>
<dbReference type="OrthoDB" id="3031538at2759"/>
<dbReference type="InterPro" id="IPR021858">
    <property type="entry name" value="Fun_TF"/>
</dbReference>
<keyword evidence="4" id="KW-0804">Transcription</keyword>
<protein>
    <recommendedName>
        <fullName evidence="6">Zn(2)-C6 fungal-type domain-containing protein</fullName>
    </recommendedName>
</protein>
<evidence type="ECO:0000256" key="4">
    <source>
        <dbReference type="ARBA" id="ARBA00023163"/>
    </source>
</evidence>
<keyword evidence="3" id="KW-0238">DNA-binding</keyword>
<evidence type="ECO:0000256" key="1">
    <source>
        <dbReference type="ARBA" id="ARBA00004123"/>
    </source>
</evidence>
<keyword evidence="8" id="KW-1185">Reference proteome</keyword>
<evidence type="ECO:0000256" key="3">
    <source>
        <dbReference type="ARBA" id="ARBA00023125"/>
    </source>
</evidence>
<dbReference type="GO" id="GO:0000976">
    <property type="term" value="F:transcription cis-regulatory region binding"/>
    <property type="evidence" value="ECO:0007669"/>
    <property type="project" value="TreeGrafter"/>
</dbReference>
<dbReference type="SMART" id="SM00066">
    <property type="entry name" value="GAL4"/>
    <property type="match status" value="1"/>
</dbReference>
<dbReference type="SUPFAM" id="SSF57701">
    <property type="entry name" value="Zn2/Cys6 DNA-binding domain"/>
    <property type="match status" value="1"/>
</dbReference>
<dbReference type="GO" id="GO:0045944">
    <property type="term" value="P:positive regulation of transcription by RNA polymerase II"/>
    <property type="evidence" value="ECO:0007669"/>
    <property type="project" value="TreeGrafter"/>
</dbReference>